<dbReference type="NCBIfam" id="TIGR00730">
    <property type="entry name" value="Rossman fold protein, TIGR00730 family"/>
    <property type="match status" value="1"/>
</dbReference>
<dbReference type="PANTHER" id="PTHR31223:SF70">
    <property type="entry name" value="LOG FAMILY PROTEIN YJL055W"/>
    <property type="match status" value="1"/>
</dbReference>
<sequence length="179" mass="20195">MKIESVSVFCGSKAGRNPLYMKHAAELGKLIAVLNLRMVYGGGNTGLMGAIADGVLGNGGKVMGVIPKILVEWEHQHEGLTELFVVPDMHTRKKMMYEMCDAAIVLPGGFGTLDELFEMLTWNQLKIHDKKIYVLNSENFYNHLRLHLLHLKKEDFLYEAVEDRIIFCDTPVEIFNKIG</sequence>
<dbReference type="OrthoDB" id="9801098at2"/>
<dbReference type="Gene3D" id="3.40.50.450">
    <property type="match status" value="1"/>
</dbReference>
<protein>
    <recommendedName>
        <fullName evidence="3">Cytokinin riboside 5'-monophosphate phosphoribohydrolase</fullName>
        <ecNumber evidence="3">3.2.2.n1</ecNumber>
    </recommendedName>
</protein>
<evidence type="ECO:0000313" key="4">
    <source>
        <dbReference type="EMBL" id="OQP67734.1"/>
    </source>
</evidence>
<dbReference type="AlphaFoldDB" id="A0A1V9GB04"/>
<dbReference type="SUPFAM" id="SSF102405">
    <property type="entry name" value="MCP/YpsA-like"/>
    <property type="match status" value="1"/>
</dbReference>
<reference evidence="5" key="1">
    <citation type="submission" date="2016-04" db="EMBL/GenBank/DDBJ databases">
        <authorList>
            <person name="Chen L."/>
            <person name="Zhuang W."/>
            <person name="Wang G."/>
        </authorList>
    </citation>
    <scope>NUCLEOTIDE SEQUENCE [LARGE SCALE GENOMIC DNA]</scope>
    <source>
        <strain evidence="5">208</strain>
    </source>
</reference>
<dbReference type="PANTHER" id="PTHR31223">
    <property type="entry name" value="LOG FAMILY PROTEIN YJL055W"/>
    <property type="match status" value="1"/>
</dbReference>
<dbReference type="Proteomes" id="UP000192276">
    <property type="component" value="Unassembled WGS sequence"/>
</dbReference>
<keyword evidence="3" id="KW-0378">Hydrolase</keyword>
<gene>
    <name evidence="4" type="ORF">A4R26_11795</name>
</gene>
<dbReference type="GO" id="GO:0009691">
    <property type="term" value="P:cytokinin biosynthetic process"/>
    <property type="evidence" value="ECO:0007669"/>
    <property type="project" value="UniProtKB-UniRule"/>
</dbReference>
<dbReference type="InterPro" id="IPR031100">
    <property type="entry name" value="LOG_fam"/>
</dbReference>
<comment type="catalytic activity">
    <reaction evidence="1">
        <text>AMP + H2O = D-ribose 5-phosphate + adenine</text>
        <dbReference type="Rhea" id="RHEA:20129"/>
        <dbReference type="ChEBI" id="CHEBI:15377"/>
        <dbReference type="ChEBI" id="CHEBI:16708"/>
        <dbReference type="ChEBI" id="CHEBI:78346"/>
        <dbReference type="ChEBI" id="CHEBI:456215"/>
        <dbReference type="EC" id="3.2.2.4"/>
    </reaction>
</comment>
<accession>A0A1V9GB04</accession>
<dbReference type="Pfam" id="PF03641">
    <property type="entry name" value="Lysine_decarbox"/>
    <property type="match status" value="1"/>
</dbReference>
<dbReference type="InterPro" id="IPR005269">
    <property type="entry name" value="LOG"/>
</dbReference>
<evidence type="ECO:0000313" key="5">
    <source>
        <dbReference type="Proteomes" id="UP000192276"/>
    </source>
</evidence>
<evidence type="ECO:0000256" key="3">
    <source>
        <dbReference type="RuleBase" id="RU363015"/>
    </source>
</evidence>
<keyword evidence="5" id="KW-1185">Reference proteome</keyword>
<dbReference type="RefSeq" id="WP_107685798.1">
    <property type="nucleotide sequence ID" value="NZ_LWBP01000013.1"/>
</dbReference>
<dbReference type="EC" id="3.2.2.n1" evidence="3"/>
<comment type="caution">
    <text evidence="4">The sequence shown here is derived from an EMBL/GenBank/DDBJ whole genome shotgun (WGS) entry which is preliminary data.</text>
</comment>
<name>A0A1V9GB04_9BACT</name>
<keyword evidence="3" id="KW-0203">Cytokinin biosynthesis</keyword>
<dbReference type="GO" id="GO:0005829">
    <property type="term" value="C:cytosol"/>
    <property type="evidence" value="ECO:0007669"/>
    <property type="project" value="TreeGrafter"/>
</dbReference>
<evidence type="ECO:0000256" key="2">
    <source>
        <dbReference type="ARBA" id="ARBA00006763"/>
    </source>
</evidence>
<dbReference type="STRING" id="550983.A4R26_11795"/>
<evidence type="ECO:0000256" key="1">
    <source>
        <dbReference type="ARBA" id="ARBA00000274"/>
    </source>
</evidence>
<comment type="similarity">
    <text evidence="2 3">Belongs to the LOG family.</text>
</comment>
<proteinExistence type="inferred from homology"/>
<dbReference type="GO" id="GO:0008714">
    <property type="term" value="F:AMP nucleosidase activity"/>
    <property type="evidence" value="ECO:0007669"/>
    <property type="project" value="UniProtKB-EC"/>
</dbReference>
<organism evidence="4 5">
    <name type="scientific">Niastella populi</name>
    <dbReference type="NCBI Taxonomy" id="550983"/>
    <lineage>
        <taxon>Bacteria</taxon>
        <taxon>Pseudomonadati</taxon>
        <taxon>Bacteroidota</taxon>
        <taxon>Chitinophagia</taxon>
        <taxon>Chitinophagales</taxon>
        <taxon>Chitinophagaceae</taxon>
        <taxon>Niastella</taxon>
    </lineage>
</organism>
<dbReference type="EMBL" id="LWBP01000013">
    <property type="protein sequence ID" value="OQP67734.1"/>
    <property type="molecule type" value="Genomic_DNA"/>
</dbReference>